<feature type="signal peptide" evidence="7">
    <location>
        <begin position="1"/>
        <end position="19"/>
    </location>
</feature>
<dbReference type="PANTHER" id="PTHR45953">
    <property type="entry name" value="IDURONATE 2-SULFATASE"/>
    <property type="match status" value="1"/>
</dbReference>
<dbReference type="PROSITE" id="PS00149">
    <property type="entry name" value="SULFATASE_2"/>
    <property type="match status" value="1"/>
</dbReference>
<dbReference type="Pfam" id="PF00884">
    <property type="entry name" value="Sulfatase"/>
    <property type="match status" value="1"/>
</dbReference>
<name>A0ABV5FBR5_9FLAO</name>
<evidence type="ECO:0000256" key="5">
    <source>
        <dbReference type="ARBA" id="ARBA00022801"/>
    </source>
</evidence>
<protein>
    <submittedName>
        <fullName evidence="9">Sulfatase</fullName>
    </submittedName>
</protein>
<evidence type="ECO:0000259" key="8">
    <source>
        <dbReference type="Pfam" id="PF00884"/>
    </source>
</evidence>
<gene>
    <name evidence="9" type="ORF">ACFFU9_08975</name>
</gene>
<evidence type="ECO:0000256" key="3">
    <source>
        <dbReference type="ARBA" id="ARBA00022723"/>
    </source>
</evidence>
<evidence type="ECO:0000256" key="2">
    <source>
        <dbReference type="ARBA" id="ARBA00008779"/>
    </source>
</evidence>
<evidence type="ECO:0000256" key="4">
    <source>
        <dbReference type="ARBA" id="ARBA00022729"/>
    </source>
</evidence>
<dbReference type="CDD" id="cd16030">
    <property type="entry name" value="iduronate-2-sulfatase"/>
    <property type="match status" value="1"/>
</dbReference>
<dbReference type="Gene3D" id="3.40.720.10">
    <property type="entry name" value="Alkaline Phosphatase, subunit A"/>
    <property type="match status" value="1"/>
</dbReference>
<evidence type="ECO:0000256" key="6">
    <source>
        <dbReference type="ARBA" id="ARBA00022837"/>
    </source>
</evidence>
<comment type="similarity">
    <text evidence="2">Belongs to the sulfatase family.</text>
</comment>
<reference evidence="9 10" key="1">
    <citation type="submission" date="2024-09" db="EMBL/GenBank/DDBJ databases">
        <authorList>
            <person name="Sun Q."/>
            <person name="Mori K."/>
        </authorList>
    </citation>
    <scope>NUCLEOTIDE SEQUENCE [LARGE SCALE GENOMIC DNA]</scope>
    <source>
        <strain evidence="9 10">CECT 8622</strain>
    </source>
</reference>
<dbReference type="SUPFAM" id="SSF53649">
    <property type="entry name" value="Alkaline phosphatase-like"/>
    <property type="match status" value="1"/>
</dbReference>
<feature type="domain" description="Sulfatase N-terminal" evidence="8">
    <location>
        <begin position="31"/>
        <end position="409"/>
    </location>
</feature>
<dbReference type="PANTHER" id="PTHR45953:SF1">
    <property type="entry name" value="IDURONATE 2-SULFATASE"/>
    <property type="match status" value="1"/>
</dbReference>
<keyword evidence="5" id="KW-0378">Hydrolase</keyword>
<dbReference type="InterPro" id="IPR017850">
    <property type="entry name" value="Alkaline_phosphatase_core_sf"/>
</dbReference>
<accession>A0ABV5FBR5</accession>
<sequence>MVKLIYPMLLMVLVLAVSCNSDKSVKQKQQPNVLFIAIDDLNDWTGSLGGNKQVITPNLDKLASLGTQFTNAHASMAVCVASRNSLLSGLHPTTTGWYSLVNDHDAMVASYENVMENKQMLPELFKNNGYSTYCAGKIFHKGATDYPFLMHALWDDVLPEYKEKLRPIDYERGEGYGGYKFYPFPKEGSQLKRFYGDKLKDNHSLCGGPLDEADMPEGKMYDEFIAEYAIDKLQEDHTKPFFLSVGFVRPHVPYTAPRKYFEMYDRDKLKVPEIPVDEMTDIPLIGKSIAYNYGVSNMGDYQAVKGMGDDYLRHLVHSYLACVSFVDDQLGRVLKALENSKYADNTIIVLWSDHGQSFGEKMNFRKMSLWEESTRVPFYILTPDSKTNGEDCSKPVSLLDIYPTLVDLCNLPQQEHLEGNSLKKLIENPETDWPYPVVSSWRYKNYAIRSQDYRYIQYRDGSEELYDHTKDPGEHINLASNEAYKSIIEDHKKWIPKNAALPVGKTKWDGDEIDHKIDEWKKNDSIPYWLD</sequence>
<dbReference type="InterPro" id="IPR035874">
    <property type="entry name" value="IDS"/>
</dbReference>
<proteinExistence type="inferred from homology"/>
<keyword evidence="10" id="KW-1185">Reference proteome</keyword>
<keyword evidence="4 7" id="KW-0732">Signal</keyword>
<evidence type="ECO:0000313" key="10">
    <source>
        <dbReference type="Proteomes" id="UP001589585"/>
    </source>
</evidence>
<comment type="caution">
    <text evidence="9">The sequence shown here is derived from an EMBL/GenBank/DDBJ whole genome shotgun (WGS) entry which is preliminary data.</text>
</comment>
<dbReference type="Proteomes" id="UP001589585">
    <property type="component" value="Unassembled WGS sequence"/>
</dbReference>
<feature type="chain" id="PRO_5047105432" evidence="7">
    <location>
        <begin position="20"/>
        <end position="531"/>
    </location>
</feature>
<dbReference type="RefSeq" id="WP_379861078.1">
    <property type="nucleotide sequence ID" value="NZ_JBHMFC010000034.1"/>
</dbReference>
<keyword evidence="3" id="KW-0479">Metal-binding</keyword>
<evidence type="ECO:0000256" key="1">
    <source>
        <dbReference type="ARBA" id="ARBA00001913"/>
    </source>
</evidence>
<dbReference type="InterPro" id="IPR000917">
    <property type="entry name" value="Sulfatase_N"/>
</dbReference>
<evidence type="ECO:0000313" key="9">
    <source>
        <dbReference type="EMBL" id="MFB9056872.1"/>
    </source>
</evidence>
<keyword evidence="6" id="KW-0106">Calcium</keyword>
<organism evidence="9 10">
    <name type="scientific">Mariniflexile ostreae</name>
    <dbReference type="NCBI Taxonomy" id="1520892"/>
    <lineage>
        <taxon>Bacteria</taxon>
        <taxon>Pseudomonadati</taxon>
        <taxon>Bacteroidota</taxon>
        <taxon>Flavobacteriia</taxon>
        <taxon>Flavobacteriales</taxon>
        <taxon>Flavobacteriaceae</taxon>
        <taxon>Mariniflexile</taxon>
    </lineage>
</organism>
<evidence type="ECO:0000256" key="7">
    <source>
        <dbReference type="SAM" id="SignalP"/>
    </source>
</evidence>
<dbReference type="InterPro" id="IPR024607">
    <property type="entry name" value="Sulfatase_CS"/>
</dbReference>
<dbReference type="EMBL" id="JBHMFC010000034">
    <property type="protein sequence ID" value="MFB9056872.1"/>
    <property type="molecule type" value="Genomic_DNA"/>
</dbReference>
<comment type="cofactor">
    <cofactor evidence="1">
        <name>Ca(2+)</name>
        <dbReference type="ChEBI" id="CHEBI:29108"/>
    </cofactor>
</comment>
<dbReference type="PROSITE" id="PS51257">
    <property type="entry name" value="PROKAR_LIPOPROTEIN"/>
    <property type="match status" value="1"/>
</dbReference>